<comment type="caution">
    <text evidence="1">The sequence shown here is derived from an EMBL/GenBank/DDBJ whole genome shotgun (WGS) entry which is preliminary data.</text>
</comment>
<sequence>MTDCKHCGQRIWLVDGEWKHKERGSWFYRCQRTDNYGTDATPKEAS</sequence>
<dbReference type="AlphaFoldDB" id="A0A9Q2PF10"/>
<dbReference type="EMBL" id="WUXR01000013">
    <property type="protein sequence ID" value="MBM4567647.1"/>
    <property type="molecule type" value="Genomic_DNA"/>
</dbReference>
<reference evidence="1" key="1">
    <citation type="submission" date="2019-11" db="EMBL/GenBank/DDBJ databases">
        <title>Spread of Macrolides and rifampicin resistant Rhodococcus equi in clinical isolates in the USA.</title>
        <authorList>
            <person name="Alvarez-Narvaez S."/>
            <person name="Huber L."/>
            <person name="Cohen N.D."/>
            <person name="Slovis N."/>
            <person name="Greiter M."/>
            <person name="Giguere S."/>
            <person name="Hart K."/>
        </authorList>
    </citation>
    <scope>NUCLEOTIDE SEQUENCE</scope>
    <source>
        <strain evidence="1">Lh_17</strain>
    </source>
</reference>
<gene>
    <name evidence="1" type="ORF">GS441_20170</name>
</gene>
<evidence type="ECO:0000313" key="2">
    <source>
        <dbReference type="Proteomes" id="UP000808906"/>
    </source>
</evidence>
<dbReference type="Proteomes" id="UP000808906">
    <property type="component" value="Unassembled WGS sequence"/>
</dbReference>
<name>A0A9Q2PF10_RHOHA</name>
<accession>A0A9Q2PF10</accession>
<dbReference type="RefSeq" id="WP_209284325.1">
    <property type="nucleotide sequence ID" value="NZ_JAJNNF010000093.1"/>
</dbReference>
<evidence type="ECO:0000313" key="1">
    <source>
        <dbReference type="EMBL" id="MBM4567647.1"/>
    </source>
</evidence>
<proteinExistence type="predicted"/>
<protein>
    <submittedName>
        <fullName evidence="1">Uncharacterized protein</fullName>
    </submittedName>
</protein>
<organism evidence="1 2">
    <name type="scientific">Rhodococcus hoagii</name>
    <name type="common">Corynebacterium equii</name>
    <dbReference type="NCBI Taxonomy" id="43767"/>
    <lineage>
        <taxon>Bacteria</taxon>
        <taxon>Bacillati</taxon>
        <taxon>Actinomycetota</taxon>
        <taxon>Actinomycetes</taxon>
        <taxon>Mycobacteriales</taxon>
        <taxon>Nocardiaceae</taxon>
        <taxon>Prescottella</taxon>
    </lineage>
</organism>